<dbReference type="PANTHER" id="PTHR43794:SF11">
    <property type="entry name" value="AMIDOHYDROLASE-RELATED DOMAIN-CONTAINING PROTEIN"/>
    <property type="match status" value="1"/>
</dbReference>
<feature type="domain" description="FAD-binding" evidence="5">
    <location>
        <begin position="759"/>
        <end position="801"/>
    </location>
</feature>
<dbReference type="Pfam" id="PF01494">
    <property type="entry name" value="FAD_binding_3"/>
    <property type="match status" value="1"/>
</dbReference>
<dbReference type="Pfam" id="PF01979">
    <property type="entry name" value="Amidohydro_1"/>
    <property type="match status" value="1"/>
</dbReference>
<feature type="region of interest" description="Disordered" evidence="4">
    <location>
        <begin position="692"/>
        <end position="717"/>
    </location>
</feature>
<organism evidence="7 8">
    <name type="scientific">Micractinium conductrix</name>
    <dbReference type="NCBI Taxonomy" id="554055"/>
    <lineage>
        <taxon>Eukaryota</taxon>
        <taxon>Viridiplantae</taxon>
        <taxon>Chlorophyta</taxon>
        <taxon>core chlorophytes</taxon>
        <taxon>Trebouxiophyceae</taxon>
        <taxon>Chlorellales</taxon>
        <taxon>Chlorellaceae</taxon>
        <taxon>Chlorella clade</taxon>
        <taxon>Micractinium</taxon>
    </lineage>
</organism>
<dbReference type="AlphaFoldDB" id="A0A2P6VH86"/>
<keyword evidence="2" id="KW-0378">Hydrolase</keyword>
<evidence type="ECO:0000313" key="7">
    <source>
        <dbReference type="EMBL" id="PSC73437.1"/>
    </source>
</evidence>
<sequence length="882" mass="95053">MASRGGEPRAVPTQTALYKHFAVAATFSELGDVENAAIYVRDNVIAWVGPTTDLPTELQTADTVVDCSGRVVIPGMVNTHHHMYQSLTRCVAQDSPLFNWLVSLYPAWATMTGQDAYVAAKLSMAELLLSGCTCSSDHHYVFPNDVTLDDTIRAARDIGMRFHPTRGIMTLGRSKGGLPPDNCVEETGAALEDAKRLIEQYHDPTKYSMLRMGIAPCSPFSVTNDCMIGAAQLARQYEHVRLHTHLAENVQDIEYSEKTYGCRPGKYLTQVQWDKDDCWFAHCVMLDEEERHQFAACGLGIAHCPSSNARLASGIAPVRALRDAGVNVGLGVDGNASNDSGNMLEQARLAMLLQRGLLRDVKGMRIREALEIAIQGGARNLGRDDIGQLAPGFAADFAAWNTDGNVGFAGSLADPVAALILCTPGHVDMSVVNGSVVVKDGKLTTCDLEALLKDHAEASKRVPNLRVAVCERAELRPRGAIVFLPPNGVRAIEAISPAVKAALQRHHTTHVKTRSFNAAGEQVASSDEGGPSAKKAAADGGERIMLPWHVLQGEMAAALPEGVLRTSHRFLRYAETEEGVVAEFDTPEGLRSVHASLLLGCDGGQSAVREQLLGDGPPQYLGMAIWRAVRPYPEGEWPVDTGYVGWTAKAGASCLTHCIGDKLVWQAFAPWPAEQLEAIGGGRQAYIEDLQDQQPSQQGGGTPGSSAQRRRQDAEAEGRARLSRALSAFEGYPEVLSGAMAGTDPLAVTEHGQFCREPEQCQTYARGRVALTGDAAHLGTPFLGQGCSQAIEDALELGRAVGERCVQLRALLLCTHPRPQPAALAAYQDVRLPLSGEVQATSVQMFRDFRAGKLEKSEFDVNAERGFTRRTFAPLEPAVVAA</sequence>
<dbReference type="STRING" id="554055.A0A2P6VH86"/>
<keyword evidence="1" id="KW-0479">Metal-binding</keyword>
<keyword evidence="8" id="KW-1185">Reference proteome</keyword>
<dbReference type="InterPro" id="IPR050287">
    <property type="entry name" value="MTA/SAH_deaminase"/>
</dbReference>
<dbReference type="Gene3D" id="3.20.20.140">
    <property type="entry name" value="Metal-dependent hydrolases"/>
    <property type="match status" value="1"/>
</dbReference>
<evidence type="ECO:0000259" key="6">
    <source>
        <dbReference type="Pfam" id="PF01979"/>
    </source>
</evidence>
<feature type="region of interest" description="Disordered" evidence="4">
    <location>
        <begin position="516"/>
        <end position="537"/>
    </location>
</feature>
<dbReference type="GO" id="GO:0046872">
    <property type="term" value="F:metal ion binding"/>
    <property type="evidence" value="ECO:0007669"/>
    <property type="project" value="UniProtKB-KW"/>
</dbReference>
<dbReference type="Gene3D" id="3.50.50.60">
    <property type="entry name" value="FAD/NAD(P)-binding domain"/>
    <property type="match status" value="1"/>
</dbReference>
<dbReference type="InterPro" id="IPR011059">
    <property type="entry name" value="Metal-dep_hydrolase_composite"/>
</dbReference>
<dbReference type="FunFam" id="3.20.20.140:FF:000014">
    <property type="entry name" value="5-methylthioadenosine/S-adenosylhomocysteine deaminase"/>
    <property type="match status" value="1"/>
</dbReference>
<name>A0A2P6VH86_9CHLO</name>
<evidence type="ECO:0000256" key="2">
    <source>
        <dbReference type="ARBA" id="ARBA00022801"/>
    </source>
</evidence>
<dbReference type="SUPFAM" id="SSF51556">
    <property type="entry name" value="Metallo-dependent hydrolases"/>
    <property type="match status" value="1"/>
</dbReference>
<keyword evidence="3" id="KW-0862">Zinc</keyword>
<dbReference type="PANTHER" id="PTHR43794">
    <property type="entry name" value="AMINOHYDROLASE SSNA-RELATED"/>
    <property type="match status" value="1"/>
</dbReference>
<dbReference type="InterPro" id="IPR032466">
    <property type="entry name" value="Metal_Hydrolase"/>
</dbReference>
<accession>A0A2P6VH86</accession>
<evidence type="ECO:0000259" key="5">
    <source>
        <dbReference type="Pfam" id="PF01494"/>
    </source>
</evidence>
<dbReference type="EMBL" id="LHPF02000007">
    <property type="protein sequence ID" value="PSC73437.1"/>
    <property type="molecule type" value="Genomic_DNA"/>
</dbReference>
<dbReference type="SUPFAM" id="SSF51338">
    <property type="entry name" value="Composite domain of metallo-dependent hydrolases"/>
    <property type="match status" value="1"/>
</dbReference>
<evidence type="ECO:0000313" key="8">
    <source>
        <dbReference type="Proteomes" id="UP000239649"/>
    </source>
</evidence>
<evidence type="ECO:0000256" key="1">
    <source>
        <dbReference type="ARBA" id="ARBA00022723"/>
    </source>
</evidence>
<dbReference type="Proteomes" id="UP000239649">
    <property type="component" value="Unassembled WGS sequence"/>
</dbReference>
<proteinExistence type="predicted"/>
<dbReference type="OrthoDB" id="194468at2759"/>
<evidence type="ECO:0000256" key="3">
    <source>
        <dbReference type="ARBA" id="ARBA00022833"/>
    </source>
</evidence>
<dbReference type="GO" id="GO:0016814">
    <property type="term" value="F:hydrolase activity, acting on carbon-nitrogen (but not peptide) bonds, in cyclic amidines"/>
    <property type="evidence" value="ECO:0007669"/>
    <property type="project" value="UniProtKB-ARBA"/>
</dbReference>
<dbReference type="GO" id="GO:0071949">
    <property type="term" value="F:FAD binding"/>
    <property type="evidence" value="ECO:0007669"/>
    <property type="project" value="InterPro"/>
</dbReference>
<dbReference type="CDD" id="cd01298">
    <property type="entry name" value="ATZ_TRZ_like"/>
    <property type="match status" value="1"/>
</dbReference>
<comment type="caution">
    <text evidence="7">The sequence shown here is derived from an EMBL/GenBank/DDBJ whole genome shotgun (WGS) entry which is preliminary data.</text>
</comment>
<dbReference type="Gene3D" id="2.30.40.10">
    <property type="entry name" value="Urease, subunit C, domain 1"/>
    <property type="match status" value="1"/>
</dbReference>
<feature type="domain" description="Amidohydrolase-related" evidence="6">
    <location>
        <begin position="71"/>
        <end position="436"/>
    </location>
</feature>
<dbReference type="InterPro" id="IPR006680">
    <property type="entry name" value="Amidohydro-rel"/>
</dbReference>
<dbReference type="SUPFAM" id="SSF51905">
    <property type="entry name" value="FAD/NAD(P)-binding domain"/>
    <property type="match status" value="1"/>
</dbReference>
<reference evidence="7 8" key="1">
    <citation type="journal article" date="2018" name="Plant J.">
        <title>Genome sequences of Chlorella sorokiniana UTEX 1602 and Micractinium conductrix SAG 241.80: implications to maltose excretion by a green alga.</title>
        <authorList>
            <person name="Arriola M.B."/>
            <person name="Velmurugan N."/>
            <person name="Zhang Y."/>
            <person name="Plunkett M.H."/>
            <person name="Hondzo H."/>
            <person name="Barney B.M."/>
        </authorList>
    </citation>
    <scope>NUCLEOTIDE SEQUENCE [LARGE SCALE GENOMIC DNA]</scope>
    <source>
        <strain evidence="7 8">SAG 241.80</strain>
    </source>
</reference>
<protein>
    <submittedName>
        <fullName evidence="7">8-oxoguanine deaminase</fullName>
    </submittedName>
</protein>
<dbReference type="NCBIfam" id="NF006055">
    <property type="entry name" value="PRK08203.1"/>
    <property type="match status" value="1"/>
</dbReference>
<dbReference type="GO" id="GO:0019239">
    <property type="term" value="F:deaminase activity"/>
    <property type="evidence" value="ECO:0007669"/>
    <property type="project" value="UniProtKB-ARBA"/>
</dbReference>
<dbReference type="InterPro" id="IPR002938">
    <property type="entry name" value="FAD-bd"/>
</dbReference>
<evidence type="ECO:0000256" key="4">
    <source>
        <dbReference type="SAM" id="MobiDB-lite"/>
    </source>
</evidence>
<dbReference type="InterPro" id="IPR036188">
    <property type="entry name" value="FAD/NAD-bd_sf"/>
</dbReference>
<gene>
    <name evidence="7" type="ORF">C2E20_3382</name>
</gene>